<keyword evidence="3" id="KW-1185">Reference proteome</keyword>
<feature type="domain" description="Helix-turn-helix" evidence="1">
    <location>
        <begin position="10"/>
        <end position="57"/>
    </location>
</feature>
<evidence type="ECO:0000313" key="2">
    <source>
        <dbReference type="EMBL" id="ADU26050.1"/>
    </source>
</evidence>
<sequence length="78" mass="8970">METALHPVKMLTIKEAARLVPGLTRYRIRTMCINGELPCVRAGRKYLICEQVLLEYLLHPKQEAKQPVVNGIRRVDAR</sequence>
<dbReference type="NCBIfam" id="TIGR01764">
    <property type="entry name" value="excise"/>
    <property type="match status" value="1"/>
</dbReference>
<dbReference type="eggNOG" id="ENOG502ZY28">
    <property type="taxonomic scope" value="Bacteria"/>
</dbReference>
<proteinExistence type="predicted"/>
<evidence type="ECO:0000313" key="3">
    <source>
        <dbReference type="Proteomes" id="UP000001551"/>
    </source>
</evidence>
<organism evidence="2 3">
    <name type="scientific">Ethanoligenens harbinense (strain DSM 18485 / JCM 12961 / CGMCC 1.5033 / YUAN-3)</name>
    <dbReference type="NCBI Taxonomy" id="663278"/>
    <lineage>
        <taxon>Bacteria</taxon>
        <taxon>Bacillati</taxon>
        <taxon>Bacillota</taxon>
        <taxon>Clostridia</taxon>
        <taxon>Eubacteriales</taxon>
        <taxon>Oscillospiraceae</taxon>
        <taxon>Ethanoligenens</taxon>
    </lineage>
</organism>
<reference evidence="2 3" key="1">
    <citation type="submission" date="2010-12" db="EMBL/GenBank/DDBJ databases">
        <title>Complete sequence of Ethanoligenens harbinense YUAN-3.</title>
        <authorList>
            <person name="Lucas S."/>
            <person name="Copeland A."/>
            <person name="Lapidus A."/>
            <person name="Cheng J.-F."/>
            <person name="Bruce D."/>
            <person name="Goodwin L."/>
            <person name="Pitluck S."/>
            <person name="Chertkov O."/>
            <person name="Misra M."/>
            <person name="Detter J.C."/>
            <person name="Han C."/>
            <person name="Tapia R."/>
            <person name="Land M."/>
            <person name="Hauser L."/>
            <person name="Jeffries C."/>
            <person name="Kyrpides N."/>
            <person name="Ivanova N."/>
            <person name="Mikhailova N."/>
            <person name="Wang A."/>
            <person name="Mouttaki H."/>
            <person name="He Z."/>
            <person name="Zhou J."/>
            <person name="Hemme C.L."/>
            <person name="Woyke T."/>
        </authorList>
    </citation>
    <scope>NUCLEOTIDE SEQUENCE [LARGE SCALE GENOMIC DNA]</scope>
    <source>
        <strain evidence="3">DSM 18485 / JCM 12961 / CGMCC 1.5033 / YUAN-3</strain>
    </source>
</reference>
<dbReference type="AlphaFoldDB" id="E6U8Y6"/>
<dbReference type="STRING" id="663278.Ethha_0465"/>
<evidence type="ECO:0000259" key="1">
    <source>
        <dbReference type="Pfam" id="PF12728"/>
    </source>
</evidence>
<gene>
    <name evidence="2" type="ordered locus">Ethha_0465</name>
</gene>
<dbReference type="HOGENOM" id="CLU_2616712_0_0_9"/>
<accession>E6U8Y6</accession>
<dbReference type="Proteomes" id="UP000001551">
    <property type="component" value="Chromosome"/>
</dbReference>
<name>E6U8Y6_ETHHY</name>
<dbReference type="RefSeq" id="WP_013484431.1">
    <property type="nucleotide sequence ID" value="NC_014828.1"/>
</dbReference>
<dbReference type="EMBL" id="CP002400">
    <property type="protein sequence ID" value="ADU26050.1"/>
    <property type="molecule type" value="Genomic_DNA"/>
</dbReference>
<protein>
    <submittedName>
        <fullName evidence="2">DNA binding domain protein, excisionase family</fullName>
    </submittedName>
</protein>
<dbReference type="GO" id="GO:0003677">
    <property type="term" value="F:DNA binding"/>
    <property type="evidence" value="ECO:0007669"/>
    <property type="project" value="InterPro"/>
</dbReference>
<dbReference type="InterPro" id="IPR041657">
    <property type="entry name" value="HTH_17"/>
</dbReference>
<dbReference type="Pfam" id="PF12728">
    <property type="entry name" value="HTH_17"/>
    <property type="match status" value="1"/>
</dbReference>
<dbReference type="KEGG" id="eha:Ethha_0465"/>
<dbReference type="InterPro" id="IPR010093">
    <property type="entry name" value="SinI_DNA-bd"/>
</dbReference>